<keyword evidence="7" id="KW-1185">Reference proteome</keyword>
<evidence type="ECO:0000259" key="4">
    <source>
        <dbReference type="PROSITE" id="PS50002"/>
    </source>
</evidence>
<feature type="region of interest" description="Disordered" evidence="3">
    <location>
        <begin position="209"/>
        <end position="326"/>
    </location>
</feature>
<reference evidence="6" key="1">
    <citation type="submission" date="2020-05" db="EMBL/GenBank/DDBJ databases">
        <title>Phylogenomic resolution of chytrid fungi.</title>
        <authorList>
            <person name="Stajich J.E."/>
            <person name="Amses K."/>
            <person name="Simmons R."/>
            <person name="Seto K."/>
            <person name="Myers J."/>
            <person name="Bonds A."/>
            <person name="Quandt C.A."/>
            <person name="Barry K."/>
            <person name="Liu P."/>
            <person name="Grigoriev I."/>
            <person name="Longcore J.E."/>
            <person name="James T.Y."/>
        </authorList>
    </citation>
    <scope>NUCLEOTIDE SEQUENCE</scope>
    <source>
        <strain evidence="6">JEL0318</strain>
    </source>
</reference>
<comment type="caution">
    <text evidence="6">The sequence shown here is derived from an EMBL/GenBank/DDBJ whole genome shotgun (WGS) entry which is preliminary data.</text>
</comment>
<sequence>MLGSNQQTPFLVYGKHNFVAEEEDEICFKVGEPLVVYEKDDQYDDGWWRGRNIDGDTGLFPMNFITFENIANVDVNTVEHLTLALRGINMDDGDDSFTAGSVSDLGRRQSADISGDFDEDRSEVSGAGRGKSGHPELWSMDEVADWLEGAGFGSTASKFIEHEITGDVLLDLNLSSLRELGVESLGDRINILHAILALKEDWANVPKDDPAYSTIGRRPLTDPGVGKVKSQVPSQDSGYVDDDDEPRRRPKTAEEKELRQQRTVSYFTLSDYIDDADSQDGGQQLDTLHEEPESPIDDHHHDFRSSGSSDFSDDARHLPPTSPSSA</sequence>
<dbReference type="Gene3D" id="2.30.30.40">
    <property type="entry name" value="SH3 Domains"/>
    <property type="match status" value="1"/>
</dbReference>
<dbReference type="SMART" id="SM00326">
    <property type="entry name" value="SH3"/>
    <property type="match status" value="1"/>
</dbReference>
<feature type="region of interest" description="Disordered" evidence="3">
    <location>
        <begin position="109"/>
        <end position="136"/>
    </location>
</feature>
<evidence type="ECO:0000313" key="6">
    <source>
        <dbReference type="EMBL" id="KAJ3047792.1"/>
    </source>
</evidence>
<feature type="domain" description="SH3" evidence="4">
    <location>
        <begin position="7"/>
        <end position="70"/>
    </location>
</feature>
<keyword evidence="1 2" id="KW-0728">SH3 domain</keyword>
<dbReference type="Pfam" id="PF14604">
    <property type="entry name" value="SH3_9"/>
    <property type="match status" value="1"/>
</dbReference>
<dbReference type="InterPro" id="IPR001660">
    <property type="entry name" value="SAM"/>
</dbReference>
<dbReference type="PROSITE" id="PS50105">
    <property type="entry name" value="SAM_DOMAIN"/>
    <property type="match status" value="1"/>
</dbReference>
<dbReference type="Pfam" id="PF07647">
    <property type="entry name" value="SAM_2"/>
    <property type="match status" value="1"/>
</dbReference>
<dbReference type="PROSITE" id="PS50002">
    <property type="entry name" value="SH3"/>
    <property type="match status" value="1"/>
</dbReference>
<dbReference type="SUPFAM" id="SSF47769">
    <property type="entry name" value="SAM/Pointed domain"/>
    <property type="match status" value="1"/>
</dbReference>
<accession>A0AAD5S9U8</accession>
<dbReference type="InterPro" id="IPR036028">
    <property type="entry name" value="SH3-like_dom_sf"/>
</dbReference>
<feature type="domain" description="SAM" evidence="5">
    <location>
        <begin position="138"/>
        <end position="201"/>
    </location>
</feature>
<dbReference type="SUPFAM" id="SSF50044">
    <property type="entry name" value="SH3-domain"/>
    <property type="match status" value="1"/>
</dbReference>
<dbReference type="Gene3D" id="1.10.150.50">
    <property type="entry name" value="Transcription Factor, Ets-1"/>
    <property type="match status" value="1"/>
</dbReference>
<feature type="compositionally biased region" description="Basic and acidic residues" evidence="3">
    <location>
        <begin position="245"/>
        <end position="260"/>
    </location>
</feature>
<evidence type="ECO:0000259" key="5">
    <source>
        <dbReference type="PROSITE" id="PS50105"/>
    </source>
</evidence>
<evidence type="ECO:0000256" key="1">
    <source>
        <dbReference type="ARBA" id="ARBA00022443"/>
    </source>
</evidence>
<evidence type="ECO:0000256" key="2">
    <source>
        <dbReference type="PROSITE-ProRule" id="PRU00192"/>
    </source>
</evidence>
<evidence type="ECO:0000313" key="7">
    <source>
        <dbReference type="Proteomes" id="UP001212841"/>
    </source>
</evidence>
<gene>
    <name evidence="6" type="primary">BOI2</name>
    <name evidence="6" type="ORF">HK097_011160</name>
</gene>
<dbReference type="SMART" id="SM00454">
    <property type="entry name" value="SAM"/>
    <property type="match status" value="1"/>
</dbReference>
<organism evidence="6 7">
    <name type="scientific">Rhizophlyctis rosea</name>
    <dbReference type="NCBI Taxonomy" id="64517"/>
    <lineage>
        <taxon>Eukaryota</taxon>
        <taxon>Fungi</taxon>
        <taxon>Fungi incertae sedis</taxon>
        <taxon>Chytridiomycota</taxon>
        <taxon>Chytridiomycota incertae sedis</taxon>
        <taxon>Chytridiomycetes</taxon>
        <taxon>Rhizophlyctidales</taxon>
        <taxon>Rhizophlyctidaceae</taxon>
        <taxon>Rhizophlyctis</taxon>
    </lineage>
</organism>
<evidence type="ECO:0000256" key="3">
    <source>
        <dbReference type="SAM" id="MobiDB-lite"/>
    </source>
</evidence>
<feature type="compositionally biased region" description="Basic and acidic residues" evidence="3">
    <location>
        <begin position="287"/>
        <end position="304"/>
    </location>
</feature>
<dbReference type="InterPro" id="IPR001452">
    <property type="entry name" value="SH3_domain"/>
</dbReference>
<proteinExistence type="predicted"/>
<protein>
    <submittedName>
        <fullName evidence="6">Polar growth protein</fullName>
    </submittedName>
</protein>
<dbReference type="CDD" id="cd00174">
    <property type="entry name" value="SH3"/>
    <property type="match status" value="1"/>
</dbReference>
<name>A0AAD5S9U8_9FUNG</name>
<dbReference type="Proteomes" id="UP001212841">
    <property type="component" value="Unassembled WGS sequence"/>
</dbReference>
<dbReference type="EMBL" id="JADGJD010000899">
    <property type="protein sequence ID" value="KAJ3047792.1"/>
    <property type="molecule type" value="Genomic_DNA"/>
</dbReference>
<dbReference type="InterPro" id="IPR013761">
    <property type="entry name" value="SAM/pointed_sf"/>
</dbReference>
<dbReference type="AlphaFoldDB" id="A0AAD5S9U8"/>